<keyword evidence="2" id="KW-1185">Reference proteome</keyword>
<dbReference type="RefSeq" id="XP_067918855.1">
    <property type="nucleotide sequence ID" value="XM_068069167.1"/>
</dbReference>
<sequence>ESITSLQIYQRLCEKKKPKSVLKMHVFNKPQFHRFLESFATEEWQSLLMAALYPQGEKAEFLATAPFKADPDNTAVLSFVEANNAYDPKVIDA</sequence>
<name>A0A2C6K5T0_9APIC</name>
<dbReference type="Proteomes" id="UP000221165">
    <property type="component" value="Unassembled WGS sequence"/>
</dbReference>
<dbReference type="OrthoDB" id="328377at2759"/>
<evidence type="ECO:0000313" key="2">
    <source>
        <dbReference type="Proteomes" id="UP000221165"/>
    </source>
</evidence>
<organism evidence="1 2">
    <name type="scientific">Cystoisospora suis</name>
    <dbReference type="NCBI Taxonomy" id="483139"/>
    <lineage>
        <taxon>Eukaryota</taxon>
        <taxon>Sar</taxon>
        <taxon>Alveolata</taxon>
        <taxon>Apicomplexa</taxon>
        <taxon>Conoidasida</taxon>
        <taxon>Coccidia</taxon>
        <taxon>Eucoccidiorida</taxon>
        <taxon>Eimeriorina</taxon>
        <taxon>Sarcocystidae</taxon>
        <taxon>Cystoisospora</taxon>
    </lineage>
</organism>
<dbReference type="GeneID" id="94432378"/>
<reference evidence="1 2" key="1">
    <citation type="journal article" date="2017" name="Int. J. Parasitol.">
        <title>The genome of the protozoan parasite Cystoisospora suis and a reverse vaccinology approach to identify vaccine candidates.</title>
        <authorList>
            <person name="Palmieri N."/>
            <person name="Shrestha A."/>
            <person name="Ruttkowski B."/>
            <person name="Beck T."/>
            <person name="Vogl C."/>
            <person name="Tomley F."/>
            <person name="Blake D.P."/>
            <person name="Joachim A."/>
        </authorList>
    </citation>
    <scope>NUCLEOTIDE SEQUENCE [LARGE SCALE GENOMIC DNA]</scope>
    <source>
        <strain evidence="1 2">Wien I</strain>
    </source>
</reference>
<evidence type="ECO:0000313" key="1">
    <source>
        <dbReference type="EMBL" id="PHJ17130.1"/>
    </source>
</evidence>
<accession>A0A2C6K5T0</accession>
<feature type="non-terminal residue" evidence="1">
    <location>
        <position position="1"/>
    </location>
</feature>
<dbReference type="VEuPathDB" id="ToxoDB:CSUI_009048"/>
<comment type="caution">
    <text evidence="1">The sequence shown here is derived from an EMBL/GenBank/DDBJ whole genome shotgun (WGS) entry which is preliminary data.</text>
</comment>
<dbReference type="AlphaFoldDB" id="A0A2C6K5T0"/>
<proteinExistence type="predicted"/>
<protein>
    <submittedName>
        <fullName evidence="1">Uncharacterized protein</fullName>
    </submittedName>
</protein>
<gene>
    <name evidence="1" type="ORF">CSUI_009048</name>
</gene>
<dbReference type="EMBL" id="MIGC01005253">
    <property type="protein sequence ID" value="PHJ17130.1"/>
    <property type="molecule type" value="Genomic_DNA"/>
</dbReference>